<feature type="transmembrane region" description="Helical" evidence="6">
    <location>
        <begin position="392"/>
        <end position="410"/>
    </location>
</feature>
<dbReference type="GO" id="GO:0022857">
    <property type="term" value="F:transmembrane transporter activity"/>
    <property type="evidence" value="ECO:0007669"/>
    <property type="project" value="InterPro"/>
</dbReference>
<evidence type="ECO:0000256" key="1">
    <source>
        <dbReference type="ARBA" id="ARBA00004141"/>
    </source>
</evidence>
<dbReference type="OrthoDB" id="9764259at2"/>
<feature type="domain" description="Major facilitator superfamily (MFS) profile" evidence="7">
    <location>
        <begin position="16"/>
        <end position="417"/>
    </location>
</feature>
<feature type="transmembrane region" description="Helical" evidence="6">
    <location>
        <begin position="187"/>
        <end position="209"/>
    </location>
</feature>
<evidence type="ECO:0000256" key="3">
    <source>
        <dbReference type="ARBA" id="ARBA00022692"/>
    </source>
</evidence>
<dbReference type="AlphaFoldDB" id="A0A098GES7"/>
<evidence type="ECO:0000313" key="10">
    <source>
        <dbReference type="Proteomes" id="UP000032414"/>
    </source>
</evidence>
<dbReference type="STRING" id="451.B6N58_12055"/>
<feature type="transmembrane region" description="Helical" evidence="6">
    <location>
        <begin position="119"/>
        <end position="142"/>
    </location>
</feature>
<reference evidence="9 11" key="3">
    <citation type="submission" date="2016-10" db="EMBL/GenBank/DDBJ databases">
        <authorList>
            <person name="Varghese N."/>
            <person name="Submissions S."/>
        </authorList>
    </citation>
    <scope>NUCLEOTIDE SEQUENCE [LARGE SCALE GENOMIC DNA]</scope>
    <source>
        <strain evidence="9 11">ATCC 33218</strain>
    </source>
</reference>
<dbReference type="RefSeq" id="WP_045098482.1">
    <property type="nucleotide sequence ID" value="NZ_CP020614.1"/>
</dbReference>
<dbReference type="PANTHER" id="PTHR23504:SF15">
    <property type="entry name" value="MAJOR FACILITATOR SUPERFAMILY (MFS) PROFILE DOMAIN-CONTAINING PROTEIN"/>
    <property type="match status" value="1"/>
</dbReference>
<keyword evidence="2" id="KW-0813">Transport</keyword>
<organism evidence="8 10">
    <name type="scientific">Legionella micdadei</name>
    <name type="common">Tatlockia micdadei</name>
    <dbReference type="NCBI Taxonomy" id="451"/>
    <lineage>
        <taxon>Bacteria</taxon>
        <taxon>Pseudomonadati</taxon>
        <taxon>Pseudomonadota</taxon>
        <taxon>Gammaproteobacteria</taxon>
        <taxon>Legionellales</taxon>
        <taxon>Legionellaceae</taxon>
        <taxon>Legionella</taxon>
    </lineage>
</organism>
<keyword evidence="11" id="KW-1185">Reference proteome</keyword>
<dbReference type="Gene3D" id="1.20.1250.20">
    <property type="entry name" value="MFS general substrate transporter like domains"/>
    <property type="match status" value="1"/>
</dbReference>
<gene>
    <name evidence="8" type="ORF">LMI_0666</name>
    <name evidence="9" type="ORF">SAMN02982997_02230</name>
</gene>
<dbReference type="PANTHER" id="PTHR23504">
    <property type="entry name" value="MAJOR FACILITATOR SUPERFAMILY DOMAIN-CONTAINING PROTEIN 10"/>
    <property type="match status" value="1"/>
</dbReference>
<dbReference type="Proteomes" id="UP000032414">
    <property type="component" value="Chromosome I"/>
</dbReference>
<dbReference type="InterPro" id="IPR011701">
    <property type="entry name" value="MFS"/>
</dbReference>
<evidence type="ECO:0000256" key="5">
    <source>
        <dbReference type="ARBA" id="ARBA00023136"/>
    </source>
</evidence>
<evidence type="ECO:0000313" key="11">
    <source>
        <dbReference type="Proteomes" id="UP000182998"/>
    </source>
</evidence>
<dbReference type="InterPro" id="IPR020846">
    <property type="entry name" value="MFS_dom"/>
</dbReference>
<feature type="transmembrane region" description="Helical" evidence="6">
    <location>
        <begin position="15"/>
        <end position="38"/>
    </location>
</feature>
<accession>A0A098GES7</accession>
<protein>
    <submittedName>
        <fullName evidence="8">Multidrug transporter</fullName>
    </submittedName>
    <submittedName>
        <fullName evidence="9">Predicted arabinose efflux permease, MFS family</fullName>
    </submittedName>
</protein>
<dbReference type="PROSITE" id="PS50850">
    <property type="entry name" value="MFS"/>
    <property type="match status" value="1"/>
</dbReference>
<feature type="transmembrane region" description="Helical" evidence="6">
    <location>
        <begin position="306"/>
        <end position="322"/>
    </location>
</feature>
<evidence type="ECO:0000313" key="9">
    <source>
        <dbReference type="EMBL" id="SCY61070.1"/>
    </source>
</evidence>
<dbReference type="EMBL" id="FMVN01000011">
    <property type="protein sequence ID" value="SCY61070.1"/>
    <property type="molecule type" value="Genomic_DNA"/>
</dbReference>
<sequence length="431" mass="47279">MQEATNKPEGNRSKIAVLSLFLTIFVDAAGLALIFPILTPLFINNSTDLFNAATPIEVRYYVYGLVLAMYPLMMFLGSPFLGALSDKYGRKPTLLVCLLGNLFGLIITGAGVSLNSISIILLGRIICGITAASLPIAQAAIIDMSTEQTKSRNISIITAANAVGFSIGPVIGGVFSTDILLSHVFSYATPFYITAVLPLLTFLLIVFSFKETYPGNRSIKLNLFSAMVNIYYAFKIHQTRLPIFILGIFLIGYYMFFNYLSAYSLQVFQFDSLMESVLLTYFSVFFAISLLLIIPAVTKRVSLRKSLLLGIIPQPILIAMIICFENIWVFWSCVALMAIVVPSVYVVILSILSNETEREFQGRIMGVSSSINSLAWGIAPLMSAFLQPILTVLPFMVAVVILTTGSLLSIKYSNGVGLREQEDNELCSVAE</sequence>
<dbReference type="CDD" id="cd17330">
    <property type="entry name" value="MFS_SLC46_TetA_like"/>
    <property type="match status" value="1"/>
</dbReference>
<dbReference type="InterPro" id="IPR036259">
    <property type="entry name" value="MFS_trans_sf"/>
</dbReference>
<evidence type="ECO:0000256" key="6">
    <source>
        <dbReference type="SAM" id="Phobius"/>
    </source>
</evidence>
<keyword evidence="5 6" id="KW-0472">Membrane</keyword>
<comment type="subcellular location">
    <subcellularLocation>
        <location evidence="1">Membrane</location>
        <topology evidence="1">Multi-pass membrane protein</topology>
    </subcellularLocation>
</comment>
<dbReference type="Proteomes" id="UP000182998">
    <property type="component" value="Unassembled WGS sequence"/>
</dbReference>
<feature type="transmembrane region" description="Helical" evidence="6">
    <location>
        <begin position="241"/>
        <end position="261"/>
    </location>
</feature>
<feature type="transmembrane region" description="Helical" evidence="6">
    <location>
        <begin position="154"/>
        <end position="175"/>
    </location>
</feature>
<evidence type="ECO:0000313" key="8">
    <source>
        <dbReference type="EMBL" id="CEG59991.1"/>
    </source>
</evidence>
<keyword evidence="3 6" id="KW-0812">Transmembrane</keyword>
<reference evidence="8" key="1">
    <citation type="submission" date="2014-09" db="EMBL/GenBank/DDBJ databases">
        <authorList>
            <person name="GOMEZ-VALERO Laura"/>
        </authorList>
    </citation>
    <scope>NUCLEOTIDE SEQUENCE</scope>
    <source>
        <strain evidence="8">ATCC33218</strain>
    </source>
</reference>
<proteinExistence type="predicted"/>
<feature type="transmembrane region" description="Helical" evidence="6">
    <location>
        <begin position="58"/>
        <end position="81"/>
    </location>
</feature>
<evidence type="ECO:0000259" key="7">
    <source>
        <dbReference type="PROSITE" id="PS50850"/>
    </source>
</evidence>
<dbReference type="KEGG" id="tmc:LMI_0666"/>
<dbReference type="SUPFAM" id="SSF103473">
    <property type="entry name" value="MFS general substrate transporter"/>
    <property type="match status" value="1"/>
</dbReference>
<feature type="transmembrane region" description="Helical" evidence="6">
    <location>
        <begin position="93"/>
        <end position="113"/>
    </location>
</feature>
<dbReference type="PATRIC" id="fig|451.8.peg.2321"/>
<evidence type="ECO:0000256" key="2">
    <source>
        <dbReference type="ARBA" id="ARBA00022448"/>
    </source>
</evidence>
<dbReference type="EMBL" id="LN614830">
    <property type="protein sequence ID" value="CEG59991.1"/>
    <property type="molecule type" value="Genomic_DNA"/>
</dbReference>
<keyword evidence="4 6" id="KW-1133">Transmembrane helix</keyword>
<dbReference type="GO" id="GO:0016020">
    <property type="term" value="C:membrane"/>
    <property type="evidence" value="ECO:0007669"/>
    <property type="project" value="UniProtKB-SubCell"/>
</dbReference>
<reference evidence="10" key="2">
    <citation type="submission" date="2014-09" db="EMBL/GenBank/DDBJ databases">
        <authorList>
            <person name="Gomez-Valero L."/>
        </authorList>
    </citation>
    <scope>NUCLEOTIDE SEQUENCE [LARGE SCALE GENOMIC DNA]</scope>
    <source>
        <strain evidence="10">ATCC33218</strain>
    </source>
</reference>
<evidence type="ECO:0000256" key="4">
    <source>
        <dbReference type="ARBA" id="ARBA00022989"/>
    </source>
</evidence>
<dbReference type="Pfam" id="PF07690">
    <property type="entry name" value="MFS_1"/>
    <property type="match status" value="1"/>
</dbReference>
<name>A0A098GES7_LEGMI</name>
<feature type="transmembrane region" description="Helical" evidence="6">
    <location>
        <begin position="364"/>
        <end position="386"/>
    </location>
</feature>
<feature type="transmembrane region" description="Helical" evidence="6">
    <location>
        <begin position="328"/>
        <end position="352"/>
    </location>
</feature>
<dbReference type="HOGENOM" id="CLU_001265_10_11_6"/>
<feature type="transmembrane region" description="Helical" evidence="6">
    <location>
        <begin position="273"/>
        <end position="294"/>
    </location>
</feature>